<name>A0A1D8UV13_9PROT</name>
<dbReference type="SUPFAM" id="SSF56112">
    <property type="entry name" value="Protein kinase-like (PK-like)"/>
    <property type="match status" value="1"/>
</dbReference>
<dbReference type="GO" id="GO:0005524">
    <property type="term" value="F:ATP binding"/>
    <property type="evidence" value="ECO:0007669"/>
    <property type="project" value="InterPro"/>
</dbReference>
<dbReference type="AlphaFoldDB" id="A0A1D8UV13"/>
<dbReference type="PANTHER" id="PTHR44305:SF24">
    <property type="entry name" value="TYROSINE-PROTEIN KINASE C03B1.5-RELATED"/>
    <property type="match status" value="1"/>
</dbReference>
<dbReference type="RefSeq" id="WP_070403072.1">
    <property type="nucleotide sequence ID" value="NZ_BJVW01000001.1"/>
</dbReference>
<dbReference type="InterPro" id="IPR053083">
    <property type="entry name" value="TF_kinase-domain_protein"/>
</dbReference>
<keyword evidence="3" id="KW-1185">Reference proteome</keyword>
<dbReference type="OrthoDB" id="7166208at2"/>
<dbReference type="eggNOG" id="COG0515">
    <property type="taxonomic scope" value="Bacteria"/>
</dbReference>
<feature type="region of interest" description="Disordered" evidence="1">
    <location>
        <begin position="613"/>
        <end position="633"/>
    </location>
</feature>
<dbReference type="Pfam" id="PF00069">
    <property type="entry name" value="Pkinase"/>
    <property type="match status" value="1"/>
</dbReference>
<evidence type="ECO:0000256" key="1">
    <source>
        <dbReference type="SAM" id="MobiDB-lite"/>
    </source>
</evidence>
<dbReference type="InterPro" id="IPR000719">
    <property type="entry name" value="Prot_kinase_dom"/>
</dbReference>
<organism evidence="2 3">
    <name type="scientific">Kozakia baliensis</name>
    <dbReference type="NCBI Taxonomy" id="153496"/>
    <lineage>
        <taxon>Bacteria</taxon>
        <taxon>Pseudomonadati</taxon>
        <taxon>Pseudomonadota</taxon>
        <taxon>Alphaproteobacteria</taxon>
        <taxon>Acetobacterales</taxon>
        <taxon>Acetobacteraceae</taxon>
        <taxon>Kozakia</taxon>
    </lineage>
</organism>
<dbReference type="PANTHER" id="PTHR44305">
    <property type="entry name" value="SI:DKEY-192D15.2-RELATED"/>
    <property type="match status" value="1"/>
</dbReference>
<gene>
    <name evidence="2" type="ORF">A0U89_10425</name>
</gene>
<evidence type="ECO:0000313" key="2">
    <source>
        <dbReference type="EMBL" id="AOX17486.1"/>
    </source>
</evidence>
<accession>A0A1D8UV13</accession>
<dbReference type="GO" id="GO:0004672">
    <property type="term" value="F:protein kinase activity"/>
    <property type="evidence" value="ECO:0007669"/>
    <property type="project" value="InterPro"/>
</dbReference>
<evidence type="ECO:0000313" key="3">
    <source>
        <dbReference type="Proteomes" id="UP000179145"/>
    </source>
</evidence>
<dbReference type="InterPro" id="IPR011009">
    <property type="entry name" value="Kinase-like_dom_sf"/>
</dbReference>
<dbReference type="STRING" id="153496.A0U89_10425"/>
<dbReference type="KEGG" id="kba:A0U89_10425"/>
<feature type="compositionally biased region" description="Basic and acidic residues" evidence="1">
    <location>
        <begin position="619"/>
        <end position="633"/>
    </location>
</feature>
<dbReference type="Proteomes" id="UP000179145">
    <property type="component" value="Chromosome"/>
</dbReference>
<protein>
    <submittedName>
        <fullName evidence="2">Uncharacterized protein</fullName>
    </submittedName>
</protein>
<sequence>MSTGSPSFGDRFAAPKELRLAGRFRVNKETPLPPLGGCPAFGASDILSPGANYVALAPLFPSAALQSYAELRHRALLPILAHDEQEGALWGLTSRPPGPPLSASLSLWSESQIIAGIVRPLAALLQYVQSKGLTLRSIRPDNIFIGPSAHQVTLGPLGLALPAFDQPLVFESLASAVCAPAARGQGSIADDVFSLGVLVLTLCLGELPLSHLSDEAILAQRFEAGTADAYMRGRVIHSGLRSLLQAMLSDDPSQRPAPDDLISMEPSKLFSVRLDKRSRSPLALGDVRVRTIRALAWHGARRPEHFIDLLRRHVIDAWLIQEIDQSALAQKIEQTSAALGPAGSSDPEAAVMTLAIHTLDPDAPLFSGGQWFWPDALPAMLAQEALQSVQTNAPRIILPMASQLLDQDVATRTTSNRIETQIFSLAQIARRSGRRGISRVTRLIYDTNPWQFCLSPLCAEQRFCSPLAVMQRLDEDKAAREVEAKPSTREGLLDQQLRAFFESVCARRNVSPPQSASASGVPPWLADIMLLELVQRRITTQPCQGISHFVLPAMLEELKAWRSHQVRKQHEENLKQAANLGDLHQMLAIIEDADTLRSDREAAHHAEEELTATAAELEWESHQQPDMERRDRETSEFIATLSGIGLALASCAIELCG</sequence>
<dbReference type="PROSITE" id="PS50011">
    <property type="entry name" value="PROTEIN_KINASE_DOM"/>
    <property type="match status" value="1"/>
</dbReference>
<dbReference type="Gene3D" id="1.10.510.10">
    <property type="entry name" value="Transferase(Phosphotransferase) domain 1"/>
    <property type="match status" value="1"/>
</dbReference>
<reference evidence="2 3" key="1">
    <citation type="journal article" date="2016" name="Microb. Cell Fact.">
        <title>Dissection of exopolysaccharide biosynthesis in Kozakia baliensis.</title>
        <authorList>
            <person name="Brandt J.U."/>
            <person name="Jakob F."/>
            <person name="Behr J."/>
            <person name="Geissler A.J."/>
            <person name="Vogel R.F."/>
        </authorList>
    </citation>
    <scope>NUCLEOTIDE SEQUENCE [LARGE SCALE GENOMIC DNA]</scope>
    <source>
        <strain evidence="2 3">DSM 14400</strain>
    </source>
</reference>
<proteinExistence type="predicted"/>
<dbReference type="EMBL" id="CP014674">
    <property type="protein sequence ID" value="AOX17486.1"/>
    <property type="molecule type" value="Genomic_DNA"/>
</dbReference>